<dbReference type="HOGENOM" id="CLU_689434_0_0_1"/>
<feature type="binding site" evidence="3">
    <location>
        <position position="209"/>
    </location>
    <ligand>
        <name>a divalent metal cation</name>
        <dbReference type="ChEBI" id="CHEBI:60240"/>
    </ligand>
</feature>
<dbReference type="OrthoDB" id="423498at2759"/>
<dbReference type="Proteomes" id="UP000001555">
    <property type="component" value="Unassembled WGS sequence"/>
</dbReference>
<name>B7PH26_IXOSC</name>
<dbReference type="PANTHER" id="PTHR10907">
    <property type="entry name" value="REGUCALCIN"/>
    <property type="match status" value="1"/>
</dbReference>
<feature type="binding site" evidence="3">
    <location>
        <position position="102"/>
    </location>
    <ligand>
        <name>substrate</name>
    </ligand>
</feature>
<dbReference type="VEuPathDB" id="VectorBase:ISCI005090"/>
<feature type="binding site" evidence="3">
    <location>
        <position position="15"/>
    </location>
    <ligand>
        <name>a divalent metal cation</name>
        <dbReference type="ChEBI" id="CHEBI:60240"/>
    </ligand>
</feature>
<evidence type="ECO:0000313" key="7">
    <source>
        <dbReference type="EMBL" id="EEC05898.1"/>
    </source>
</evidence>
<evidence type="ECO:0000313" key="8">
    <source>
        <dbReference type="EnsemblMetazoa" id="ISCW005090-PA"/>
    </source>
</evidence>
<comment type="similarity">
    <text evidence="1">Belongs to the SMP-30/CGR1 family.</text>
</comment>
<gene>
    <name evidence="7" type="ORF">IscW_ISCW005090</name>
</gene>
<evidence type="ECO:0000256" key="3">
    <source>
        <dbReference type="PIRSR" id="PIRSR605511-2"/>
    </source>
</evidence>
<dbReference type="EnsemblMetazoa" id="ISCW005090-RA">
    <property type="protein sequence ID" value="ISCW005090-PA"/>
    <property type="gene ID" value="ISCW005090"/>
</dbReference>
<dbReference type="InterPro" id="IPR000618">
    <property type="entry name" value="Insect_cuticle"/>
</dbReference>
<accession>B7PH26</accession>
<reference evidence="8" key="2">
    <citation type="submission" date="2020-05" db="UniProtKB">
        <authorList>
            <consortium name="EnsemblMetazoa"/>
        </authorList>
    </citation>
    <scope>IDENTIFICATION</scope>
    <source>
        <strain evidence="8">wikel</strain>
    </source>
</reference>
<dbReference type="VEuPathDB" id="VectorBase:ISCW005090"/>
<dbReference type="SUPFAM" id="SSF63829">
    <property type="entry name" value="Calcium-dependent phosphotriesterase"/>
    <property type="match status" value="1"/>
</dbReference>
<evidence type="ECO:0000256" key="2">
    <source>
        <dbReference type="PIRSR" id="PIRSR605511-1"/>
    </source>
</evidence>
<dbReference type="InterPro" id="IPR011042">
    <property type="entry name" value="6-blade_b-propeller_TolB-like"/>
</dbReference>
<dbReference type="EMBL" id="ABJB010844618">
    <property type="status" value="NOT_ANNOTATED_CDS"/>
    <property type="molecule type" value="Genomic_DNA"/>
</dbReference>
<feature type="active site" description="Proton donor/acceptor" evidence="2">
    <location>
        <position position="209"/>
    </location>
</feature>
<dbReference type="PaxDb" id="6945-B7PH26"/>
<organism>
    <name type="scientific">Ixodes scapularis</name>
    <name type="common">Black-legged tick</name>
    <name type="synonym">Deer tick</name>
    <dbReference type="NCBI Taxonomy" id="6945"/>
    <lineage>
        <taxon>Eukaryota</taxon>
        <taxon>Metazoa</taxon>
        <taxon>Ecdysozoa</taxon>
        <taxon>Arthropoda</taxon>
        <taxon>Chelicerata</taxon>
        <taxon>Arachnida</taxon>
        <taxon>Acari</taxon>
        <taxon>Parasitiformes</taxon>
        <taxon>Ixodida</taxon>
        <taxon>Ixodoidea</taxon>
        <taxon>Ixodidae</taxon>
        <taxon>Ixodinae</taxon>
        <taxon>Ixodes</taxon>
    </lineage>
</organism>
<dbReference type="Gene3D" id="2.120.10.30">
    <property type="entry name" value="TolB, C-terminal domain"/>
    <property type="match status" value="1"/>
</dbReference>
<dbReference type="PANTHER" id="PTHR10907:SF47">
    <property type="entry name" value="REGUCALCIN"/>
    <property type="match status" value="1"/>
</dbReference>
<dbReference type="InterPro" id="IPR005511">
    <property type="entry name" value="SMP-30"/>
</dbReference>
<dbReference type="EMBL" id="ABJB011028004">
    <property type="status" value="NOT_ANNOTATED_CDS"/>
    <property type="molecule type" value="Genomic_DNA"/>
</dbReference>
<keyword evidence="3" id="KW-0862">Zinc</keyword>
<feature type="binding site" evidence="3">
    <location>
        <position position="154"/>
    </location>
    <ligand>
        <name>a divalent metal cation</name>
        <dbReference type="ChEBI" id="CHEBI:60240"/>
    </ligand>
</feature>
<reference evidence="7 9" key="1">
    <citation type="submission" date="2008-03" db="EMBL/GenBank/DDBJ databases">
        <title>Annotation of Ixodes scapularis.</title>
        <authorList>
            <consortium name="Ixodes scapularis Genome Project Consortium"/>
            <person name="Caler E."/>
            <person name="Hannick L.I."/>
            <person name="Bidwell S."/>
            <person name="Joardar V."/>
            <person name="Thiagarajan M."/>
            <person name="Amedeo P."/>
            <person name="Galinsky K.J."/>
            <person name="Schobel S."/>
            <person name="Inman J."/>
            <person name="Hostetler J."/>
            <person name="Miller J."/>
            <person name="Hammond M."/>
            <person name="Megy K."/>
            <person name="Lawson D."/>
            <person name="Kodira C."/>
            <person name="Sutton G."/>
            <person name="Meyer J."/>
            <person name="Hill C.A."/>
            <person name="Birren B."/>
            <person name="Nene V."/>
            <person name="Collins F."/>
            <person name="Alarcon-Chaidez F."/>
            <person name="Wikel S."/>
            <person name="Strausberg R."/>
        </authorList>
    </citation>
    <scope>NUCLEOTIDE SEQUENCE [LARGE SCALE GENOMIC DNA]</scope>
    <source>
        <strain evidence="9">Wikel</strain>
        <strain evidence="7">Wikel colony</strain>
    </source>
</reference>
<feature type="binding site" evidence="3">
    <location>
        <position position="120"/>
    </location>
    <ligand>
        <name>substrate</name>
    </ligand>
</feature>
<keyword evidence="4" id="KW-0193">Cuticle</keyword>
<dbReference type="VEuPathDB" id="VectorBase:ISCP_011261"/>
<dbReference type="FunCoup" id="B7PH26">
    <property type="interactions" value="124"/>
</dbReference>
<dbReference type="GO" id="GO:0042302">
    <property type="term" value="F:structural constituent of cuticle"/>
    <property type="evidence" value="ECO:0007669"/>
    <property type="project" value="UniProtKB-UniRule"/>
</dbReference>
<protein>
    <submittedName>
        <fullName evidence="7 8">Calcium-binding protein, putative</fullName>
    </submittedName>
</protein>
<dbReference type="EMBL" id="ABJB010805332">
    <property type="status" value="NOT_ANNOTATED_CDS"/>
    <property type="molecule type" value="Genomic_DNA"/>
</dbReference>
<dbReference type="Pfam" id="PF08450">
    <property type="entry name" value="SGL"/>
    <property type="match status" value="1"/>
</dbReference>
<feature type="domain" description="SMP-30/Gluconolactonase/LRE-like region" evidence="6">
    <location>
        <begin position="13"/>
        <end position="235"/>
    </location>
</feature>
<dbReference type="AlphaFoldDB" id="B7PH26"/>
<dbReference type="EMBL" id="DS710681">
    <property type="protein sequence ID" value="EEC05898.1"/>
    <property type="molecule type" value="Genomic_DNA"/>
</dbReference>
<dbReference type="InterPro" id="IPR029070">
    <property type="entry name" value="Chitinase_insertion_sf"/>
</dbReference>
<comment type="cofactor">
    <cofactor evidence="3">
        <name>Zn(2+)</name>
        <dbReference type="ChEBI" id="CHEBI:29105"/>
    </cofactor>
    <text evidence="3">Binds 1 divalent metal cation per subunit.</text>
</comment>
<dbReference type="PROSITE" id="PS51155">
    <property type="entry name" value="CHIT_BIND_RR_2"/>
    <property type="match status" value="1"/>
</dbReference>
<sequence length="400" mass="44388">MSVSAASPLRSNLGEGPHWEPSSASLLYVDAFEGDVCRLDLATGNTSSVHFDGTVTFAIPYASNPALNVMTLNRELRRLDWTTGDSAVLCQVDGDRPRNHFNDGKCDVTGRLWAGTRGAELEPGVLDLGKGSLYSFEPTDLKAVSHMEGLNISNGMTWSPDNTTMFFIDSYSRKIYSFRSSAEDGRLSNRQTFLNWNSHPSYKDCGYPDGMTHDALGRLWVACYDGGRVLNIDPETASVSAGNRFYNRGFGRPSFGSRRFTTPSGPRPDFYDTATYPPQPYKFGYDRVDEYGTRLFHMETGNANNGKSGSYGYTDANGLYRRVDYVGRRVRFQGQRADQRARHQGRATGDAVFHVAPAVVGANARALASFMATGRAHDVASAPGFEHLRHQRRHWRRSRA</sequence>
<dbReference type="EMBL" id="ABJB010404839">
    <property type="status" value="NOT_ANNOTATED_CDS"/>
    <property type="molecule type" value="Genomic_DNA"/>
</dbReference>
<feature type="region of interest" description="Disordered" evidence="5">
    <location>
        <begin position="1"/>
        <end position="20"/>
    </location>
</feature>
<evidence type="ECO:0000256" key="1">
    <source>
        <dbReference type="ARBA" id="ARBA00008853"/>
    </source>
</evidence>
<dbReference type="Pfam" id="PF00379">
    <property type="entry name" value="Chitin_bind_4"/>
    <property type="match status" value="1"/>
</dbReference>
<proteinExistence type="inferred from homology"/>
<evidence type="ECO:0000313" key="9">
    <source>
        <dbReference type="Proteomes" id="UP000001555"/>
    </source>
</evidence>
<keyword evidence="9" id="KW-1185">Reference proteome</keyword>
<evidence type="ECO:0000256" key="5">
    <source>
        <dbReference type="SAM" id="MobiDB-lite"/>
    </source>
</evidence>
<dbReference type="InterPro" id="IPR013658">
    <property type="entry name" value="SGL"/>
</dbReference>
<evidence type="ECO:0000256" key="4">
    <source>
        <dbReference type="PROSITE-ProRule" id="PRU00497"/>
    </source>
</evidence>
<dbReference type="EMBL" id="ABJB010825511">
    <property type="status" value="NOT_ANNOTATED_CDS"/>
    <property type="molecule type" value="Genomic_DNA"/>
</dbReference>
<keyword evidence="3" id="KW-0479">Metal-binding</keyword>
<evidence type="ECO:0000259" key="6">
    <source>
        <dbReference type="Pfam" id="PF08450"/>
    </source>
</evidence>
<dbReference type="Gene3D" id="3.10.50.10">
    <property type="match status" value="1"/>
</dbReference>
<dbReference type="GO" id="GO:0004341">
    <property type="term" value="F:gluconolactonase activity"/>
    <property type="evidence" value="ECO:0000318"/>
    <property type="project" value="GO_Central"/>
</dbReference>
<dbReference type="STRING" id="6945.B7PH26"/>
<dbReference type="GO" id="GO:0019853">
    <property type="term" value="P:L-ascorbic acid biosynthetic process"/>
    <property type="evidence" value="ECO:0000318"/>
    <property type="project" value="GO_Central"/>
</dbReference>
<dbReference type="InParanoid" id="B7PH26"/>
<dbReference type="GO" id="GO:0005509">
    <property type="term" value="F:calcium ion binding"/>
    <property type="evidence" value="ECO:0000318"/>
    <property type="project" value="GO_Central"/>
</dbReference>
<dbReference type="PRINTS" id="PR01790">
    <property type="entry name" value="SMP30FAMILY"/>
</dbReference>